<organism evidence="10 11">
    <name type="scientific">Sphingomonas colocasiae</name>
    <dbReference type="NCBI Taxonomy" id="1848973"/>
    <lineage>
        <taxon>Bacteria</taxon>
        <taxon>Pseudomonadati</taxon>
        <taxon>Pseudomonadota</taxon>
        <taxon>Alphaproteobacteria</taxon>
        <taxon>Sphingomonadales</taxon>
        <taxon>Sphingomonadaceae</taxon>
        <taxon>Sphingomonas</taxon>
    </lineage>
</organism>
<dbReference type="InterPro" id="IPR052166">
    <property type="entry name" value="Diverse_Acyl-CoA_DH"/>
</dbReference>
<evidence type="ECO:0000256" key="1">
    <source>
        <dbReference type="ARBA" id="ARBA00001974"/>
    </source>
</evidence>
<dbReference type="Gene3D" id="1.20.140.10">
    <property type="entry name" value="Butyryl-CoA Dehydrogenase, subunit A, domain 3"/>
    <property type="match status" value="1"/>
</dbReference>
<dbReference type="Pfam" id="PF02771">
    <property type="entry name" value="Acyl-CoA_dh_N"/>
    <property type="match status" value="1"/>
</dbReference>
<keyword evidence="11" id="KW-1185">Reference proteome</keyword>
<evidence type="ECO:0000259" key="8">
    <source>
        <dbReference type="Pfam" id="PF02771"/>
    </source>
</evidence>
<dbReference type="SUPFAM" id="SSF56645">
    <property type="entry name" value="Acyl-CoA dehydrogenase NM domain-like"/>
    <property type="match status" value="1"/>
</dbReference>
<dbReference type="InterPro" id="IPR013786">
    <property type="entry name" value="AcylCoA_DH/ox_N"/>
</dbReference>
<dbReference type="Pfam" id="PF02770">
    <property type="entry name" value="Acyl-CoA_dh_M"/>
    <property type="match status" value="1"/>
</dbReference>
<dbReference type="RefSeq" id="WP_222990623.1">
    <property type="nucleotide sequence ID" value="NZ_JAINVV010000006.1"/>
</dbReference>
<dbReference type="EMBL" id="JAINVV010000006">
    <property type="protein sequence ID" value="MBY8823523.1"/>
    <property type="molecule type" value="Genomic_DNA"/>
</dbReference>
<evidence type="ECO:0000259" key="6">
    <source>
        <dbReference type="Pfam" id="PF00441"/>
    </source>
</evidence>
<keyword evidence="4 5" id="KW-0274">FAD</keyword>
<protein>
    <submittedName>
        <fullName evidence="10">Acyl-CoA dehydrogenase</fullName>
    </submittedName>
</protein>
<comment type="cofactor">
    <cofactor evidence="1 5">
        <name>FAD</name>
        <dbReference type="ChEBI" id="CHEBI:57692"/>
    </cofactor>
</comment>
<evidence type="ECO:0000313" key="10">
    <source>
        <dbReference type="EMBL" id="MBY8823523.1"/>
    </source>
</evidence>
<dbReference type="Proteomes" id="UP000706039">
    <property type="component" value="Unassembled WGS sequence"/>
</dbReference>
<dbReference type="InterPro" id="IPR009100">
    <property type="entry name" value="AcylCoA_DH/oxidase_NM_dom_sf"/>
</dbReference>
<evidence type="ECO:0000256" key="3">
    <source>
        <dbReference type="ARBA" id="ARBA00022630"/>
    </source>
</evidence>
<dbReference type="InterPro" id="IPR025878">
    <property type="entry name" value="Acyl-CoA_dh-like_C_dom"/>
</dbReference>
<feature type="domain" description="Acyl-CoA dehydrogenase/oxidase C-terminal" evidence="6">
    <location>
        <begin position="287"/>
        <end position="447"/>
    </location>
</feature>
<evidence type="ECO:0000256" key="4">
    <source>
        <dbReference type="ARBA" id="ARBA00022827"/>
    </source>
</evidence>
<proteinExistence type="inferred from homology"/>
<sequence length="583" mass="62107">MSDVLIAREELDFLLWDWLGLDRVIARHSPDMVDRESADAILDLSARLAADSFLTHYKDADRIEPSLHGGAVHALPEIGAALRAYAELGLFSASFPVERGGMGLPGLLANASFAQFLAANVATAAYPMLTTANARLLLAFANEAQIEQFALPQIAGRWFGTMCLSEPQAGSNLADVSTRAVADGADALGDRYRLSGNKMWISGGDHDLAENIVHLVLAKVVGADGTIGAGTRGLSLFVVPKILPAGDRNDIAVAGLNHKMGYRGTTNCLLNFGERDGAIGWIVGAPGQGLPQMFKMMNEARIGVALGAAALGYRGYRHALAYARDRTQGRPPGAGAGPSQPIIGHPDVRDMLLAAKCYGEGALALVLYCAKLVDEAEHDPDAEALLGLLTPIAKTWASEYGLAADDIAIQVHGGYGYTRDFDVEQLWRDNRLNPIHEGTTGIQALDLVGRKLRDGAALGLLRDRIALTVAGAAGQPQLASLAADLDAWWQRIAAAAGGLKGVDPAVMAANATALLRAFGHGVAGWLWLDRALLCVDAPDEPFRGGKLWACRYFFEREMPRIDAWLRPVEARSDLVAAVPADFL</sequence>
<feature type="domain" description="Acetyl-CoA dehydrogenase-like C-terminal" evidence="9">
    <location>
        <begin position="464"/>
        <end position="578"/>
    </location>
</feature>
<dbReference type="InterPro" id="IPR046373">
    <property type="entry name" value="Acyl-CoA_Oxase/DH_mid-dom_sf"/>
</dbReference>
<evidence type="ECO:0000256" key="5">
    <source>
        <dbReference type="RuleBase" id="RU362125"/>
    </source>
</evidence>
<name>A0ABS7PQC6_9SPHN</name>
<dbReference type="Pfam" id="PF12806">
    <property type="entry name" value="Acyl-CoA_dh_C"/>
    <property type="match status" value="1"/>
</dbReference>
<evidence type="ECO:0000259" key="7">
    <source>
        <dbReference type="Pfam" id="PF02770"/>
    </source>
</evidence>
<evidence type="ECO:0000256" key="2">
    <source>
        <dbReference type="ARBA" id="ARBA00009347"/>
    </source>
</evidence>
<gene>
    <name evidence="10" type="ORF">K7G82_14560</name>
</gene>
<dbReference type="InterPro" id="IPR036250">
    <property type="entry name" value="AcylCo_DH-like_C"/>
</dbReference>
<keyword evidence="5" id="KW-0560">Oxidoreductase</keyword>
<accession>A0ABS7PQC6</accession>
<dbReference type="Pfam" id="PF00441">
    <property type="entry name" value="Acyl-CoA_dh_1"/>
    <property type="match status" value="1"/>
</dbReference>
<dbReference type="InterPro" id="IPR009075">
    <property type="entry name" value="AcylCo_DH/oxidase_C"/>
</dbReference>
<evidence type="ECO:0000259" key="9">
    <source>
        <dbReference type="Pfam" id="PF12806"/>
    </source>
</evidence>
<reference evidence="10 11" key="1">
    <citation type="submission" date="2021-08" db="EMBL/GenBank/DDBJ databases">
        <authorList>
            <person name="Tuo L."/>
        </authorList>
    </citation>
    <scope>NUCLEOTIDE SEQUENCE [LARGE SCALE GENOMIC DNA]</scope>
    <source>
        <strain evidence="10 11">JCM 31229</strain>
    </source>
</reference>
<dbReference type="InterPro" id="IPR006091">
    <property type="entry name" value="Acyl-CoA_Oxase/DH_mid-dom"/>
</dbReference>
<evidence type="ECO:0000313" key="11">
    <source>
        <dbReference type="Proteomes" id="UP000706039"/>
    </source>
</evidence>
<dbReference type="PANTHER" id="PTHR42803">
    <property type="entry name" value="ACYL-COA DEHYDROGENASE"/>
    <property type="match status" value="1"/>
</dbReference>
<feature type="domain" description="Acyl-CoA oxidase/dehydrogenase middle" evidence="7">
    <location>
        <begin position="162"/>
        <end position="272"/>
    </location>
</feature>
<dbReference type="InterPro" id="IPR037069">
    <property type="entry name" value="AcylCoA_DH/ox_N_sf"/>
</dbReference>
<comment type="caution">
    <text evidence="10">The sequence shown here is derived from an EMBL/GenBank/DDBJ whole genome shotgun (WGS) entry which is preliminary data.</text>
</comment>
<dbReference type="PANTHER" id="PTHR42803:SF3">
    <property type="entry name" value="ACYL-COA DEHYDROGENASE-RELATED"/>
    <property type="match status" value="1"/>
</dbReference>
<dbReference type="Gene3D" id="1.10.540.10">
    <property type="entry name" value="Acyl-CoA dehydrogenase/oxidase, N-terminal domain"/>
    <property type="match status" value="1"/>
</dbReference>
<feature type="domain" description="Acyl-CoA dehydrogenase/oxidase N-terminal" evidence="8">
    <location>
        <begin position="81"/>
        <end position="154"/>
    </location>
</feature>
<keyword evidence="3 5" id="KW-0285">Flavoprotein</keyword>
<dbReference type="Gene3D" id="2.40.110.10">
    <property type="entry name" value="Butyryl-CoA Dehydrogenase, subunit A, domain 2"/>
    <property type="match status" value="1"/>
</dbReference>
<comment type="similarity">
    <text evidence="2 5">Belongs to the acyl-CoA dehydrogenase family.</text>
</comment>
<dbReference type="SUPFAM" id="SSF47203">
    <property type="entry name" value="Acyl-CoA dehydrogenase C-terminal domain-like"/>
    <property type="match status" value="1"/>
</dbReference>